<name>I4YP55_9HYPH</name>
<accession>I4YP55</accession>
<protein>
    <submittedName>
        <fullName evidence="1">Uncharacterized protein</fullName>
    </submittedName>
</protein>
<gene>
    <name evidence="1" type="ORF">MicloDRAFT_00064740</name>
</gene>
<dbReference type="AlphaFoldDB" id="I4YP55"/>
<dbReference type="STRING" id="864069.MicloDRAFT_00064740"/>
<evidence type="ECO:0000313" key="1">
    <source>
        <dbReference type="EMBL" id="EIM25747.1"/>
    </source>
</evidence>
<evidence type="ECO:0000313" key="2">
    <source>
        <dbReference type="Proteomes" id="UP000003947"/>
    </source>
</evidence>
<keyword evidence="2" id="KW-1185">Reference proteome</keyword>
<proteinExistence type="predicted"/>
<reference evidence="1 2" key="1">
    <citation type="submission" date="2012-02" db="EMBL/GenBank/DDBJ databases">
        <title>Improved High-Quality Draft sequence of Microvirga sp. WSM3557.</title>
        <authorList>
            <consortium name="US DOE Joint Genome Institute"/>
            <person name="Lucas S."/>
            <person name="Han J."/>
            <person name="Lapidus A."/>
            <person name="Cheng J.-F."/>
            <person name="Goodwin L."/>
            <person name="Pitluck S."/>
            <person name="Peters L."/>
            <person name="Zhang X."/>
            <person name="Detter J.C."/>
            <person name="Han C."/>
            <person name="Tapia R."/>
            <person name="Land M."/>
            <person name="Hauser L."/>
            <person name="Kyrpides N."/>
            <person name="Ivanova N."/>
            <person name="Pagani I."/>
            <person name="Brau L."/>
            <person name="Yates R."/>
            <person name="O'Hara G."/>
            <person name="Rui T."/>
            <person name="Howieson J."/>
            <person name="Reeve W."/>
            <person name="Woyke T."/>
        </authorList>
    </citation>
    <scope>NUCLEOTIDE SEQUENCE [LARGE SCALE GENOMIC DNA]</scope>
    <source>
        <strain evidence="1 2">WSM3557</strain>
    </source>
</reference>
<dbReference type="Proteomes" id="UP000003947">
    <property type="component" value="Unassembled WGS sequence"/>
</dbReference>
<dbReference type="EMBL" id="JH660647">
    <property type="protein sequence ID" value="EIM25747.1"/>
    <property type="molecule type" value="Genomic_DNA"/>
</dbReference>
<dbReference type="RefSeq" id="WP_009494228.1">
    <property type="nucleotide sequence ID" value="NZ_CP141048.1"/>
</dbReference>
<dbReference type="PATRIC" id="fig|864069.3.peg.6928"/>
<dbReference type="HOGENOM" id="CLU_2735554_0_0_5"/>
<sequence>MAKTPATASEAEDLVSVRLLYGYVPSNAKFTTPPDEPNTRIYEKSQPGDVIQIPREEAQALVDADKAKAVF</sequence>
<organism evidence="1 2">
    <name type="scientific">Microvirga lotononidis</name>
    <dbReference type="NCBI Taxonomy" id="864069"/>
    <lineage>
        <taxon>Bacteria</taxon>
        <taxon>Pseudomonadati</taxon>
        <taxon>Pseudomonadota</taxon>
        <taxon>Alphaproteobacteria</taxon>
        <taxon>Hyphomicrobiales</taxon>
        <taxon>Methylobacteriaceae</taxon>
        <taxon>Microvirga</taxon>
    </lineage>
</organism>